<evidence type="ECO:0000313" key="9">
    <source>
        <dbReference type="EMBL" id="ODV78164.1"/>
    </source>
</evidence>
<dbReference type="Proteomes" id="UP000094285">
    <property type="component" value="Unassembled WGS sequence"/>
</dbReference>
<keyword evidence="3" id="KW-0809">Transit peptide</keyword>
<dbReference type="Gene3D" id="2.40.30.10">
    <property type="entry name" value="Translation factors"/>
    <property type="match status" value="2"/>
</dbReference>
<sequence>MIGRIWSTVPKTASVRPLVFSRGVAQIISIHAVPSVKTNVPTLKHSLEESNLRKNLLSRPGLLGIKRGMITWFTEQGEQYAATVIEIDACEVINHKTIETDGYNSVVLGQIDKLKNISEKNLKQFQIAGVSPKQNIGEFRIRDQTGLIPIGTELKADYFAVGQLVDIKGVTKGKGFAGVMKRHGFAGLNASHGVSKAHRSAGGMGGNQDPGRVLPGKKMAGRMGGNNCTVLNSQVLHADPEAGILVIKGQIPGPNKSFVKIMDSRKLYGKSLNKIRQEEGV</sequence>
<name>A0A1E4SF70_9ASCO</name>
<evidence type="ECO:0000256" key="1">
    <source>
        <dbReference type="ARBA" id="ARBA00004173"/>
    </source>
</evidence>
<dbReference type="NCBIfam" id="TIGR03625">
    <property type="entry name" value="L3_bact"/>
    <property type="match status" value="1"/>
</dbReference>
<keyword evidence="4 8" id="KW-0689">Ribosomal protein</keyword>
<evidence type="ECO:0000256" key="8">
    <source>
        <dbReference type="RuleBase" id="RU003905"/>
    </source>
</evidence>
<accession>A0A1E4SF70</accession>
<dbReference type="STRING" id="984487.A0A1E4SF70"/>
<dbReference type="PANTHER" id="PTHR11229">
    <property type="entry name" value="50S RIBOSOMAL PROTEIN L3"/>
    <property type="match status" value="1"/>
</dbReference>
<evidence type="ECO:0000256" key="5">
    <source>
        <dbReference type="ARBA" id="ARBA00023128"/>
    </source>
</evidence>
<comment type="similarity">
    <text evidence="2 8">Belongs to the universal ribosomal protein uL3 family.</text>
</comment>
<evidence type="ECO:0000256" key="7">
    <source>
        <dbReference type="ARBA" id="ARBA00035209"/>
    </source>
</evidence>
<gene>
    <name evidence="9" type="ORF">CANTADRAFT_27072</name>
</gene>
<dbReference type="GO" id="GO:0005762">
    <property type="term" value="C:mitochondrial large ribosomal subunit"/>
    <property type="evidence" value="ECO:0007669"/>
    <property type="project" value="TreeGrafter"/>
</dbReference>
<dbReference type="InterPro" id="IPR019926">
    <property type="entry name" value="Ribosomal_uL3_CS"/>
</dbReference>
<keyword evidence="10" id="KW-1185">Reference proteome</keyword>
<evidence type="ECO:0000256" key="4">
    <source>
        <dbReference type="ARBA" id="ARBA00022980"/>
    </source>
</evidence>
<dbReference type="PANTHER" id="PTHR11229:SF8">
    <property type="entry name" value="LARGE RIBOSOMAL SUBUNIT PROTEIN UL3M"/>
    <property type="match status" value="1"/>
</dbReference>
<keyword evidence="5" id="KW-0496">Mitochondrion</keyword>
<organism evidence="9 10">
    <name type="scientific">Suhomyces tanzawaensis NRRL Y-17324</name>
    <dbReference type="NCBI Taxonomy" id="984487"/>
    <lineage>
        <taxon>Eukaryota</taxon>
        <taxon>Fungi</taxon>
        <taxon>Dikarya</taxon>
        <taxon>Ascomycota</taxon>
        <taxon>Saccharomycotina</taxon>
        <taxon>Pichiomycetes</taxon>
        <taxon>Debaryomycetaceae</taxon>
        <taxon>Suhomyces</taxon>
    </lineage>
</organism>
<dbReference type="GeneID" id="30982122"/>
<dbReference type="InterPro" id="IPR019927">
    <property type="entry name" value="Ribosomal_uL3_bac/org-type"/>
</dbReference>
<dbReference type="InterPro" id="IPR000597">
    <property type="entry name" value="Ribosomal_uL3"/>
</dbReference>
<protein>
    <recommendedName>
        <fullName evidence="7">Large ribosomal subunit protein uL3m</fullName>
    </recommendedName>
</protein>
<comment type="subcellular location">
    <subcellularLocation>
        <location evidence="1">Mitochondrion</location>
    </subcellularLocation>
</comment>
<reference evidence="10" key="1">
    <citation type="submission" date="2016-05" db="EMBL/GenBank/DDBJ databases">
        <title>Comparative genomics of biotechnologically important yeasts.</title>
        <authorList>
            <consortium name="DOE Joint Genome Institute"/>
            <person name="Riley R."/>
            <person name="Haridas S."/>
            <person name="Wolfe K.H."/>
            <person name="Lopes M.R."/>
            <person name="Hittinger C.T."/>
            <person name="Goker M."/>
            <person name="Salamov A."/>
            <person name="Wisecaver J."/>
            <person name="Long T.M."/>
            <person name="Aerts A.L."/>
            <person name="Barry K."/>
            <person name="Choi C."/>
            <person name="Clum A."/>
            <person name="Coughlan A.Y."/>
            <person name="Deshpande S."/>
            <person name="Douglass A.P."/>
            <person name="Hanson S.J."/>
            <person name="Klenk H.-P."/>
            <person name="Labutti K."/>
            <person name="Lapidus A."/>
            <person name="Lindquist E."/>
            <person name="Lipzen A."/>
            <person name="Meier-Kolthoff J.P."/>
            <person name="Ohm R.A."/>
            <person name="Otillar R.P."/>
            <person name="Pangilinan J."/>
            <person name="Peng Y."/>
            <person name="Rokas A."/>
            <person name="Rosa C.A."/>
            <person name="Scheuner C."/>
            <person name="Sibirny A.A."/>
            <person name="Slot J.C."/>
            <person name="Stielow J.B."/>
            <person name="Sun H."/>
            <person name="Kurtzman C.P."/>
            <person name="Blackwell M."/>
            <person name="Grigoriev I.V."/>
            <person name="Jeffries T.W."/>
        </authorList>
    </citation>
    <scope>NUCLEOTIDE SEQUENCE [LARGE SCALE GENOMIC DNA]</scope>
    <source>
        <strain evidence="10">NRRL Y-17324</strain>
    </source>
</reference>
<evidence type="ECO:0000256" key="6">
    <source>
        <dbReference type="ARBA" id="ARBA00023274"/>
    </source>
</evidence>
<proteinExistence type="inferred from homology"/>
<dbReference type="EMBL" id="KV453914">
    <property type="protein sequence ID" value="ODV78164.1"/>
    <property type="molecule type" value="Genomic_DNA"/>
</dbReference>
<dbReference type="SUPFAM" id="SSF50447">
    <property type="entry name" value="Translation proteins"/>
    <property type="match status" value="1"/>
</dbReference>
<evidence type="ECO:0000256" key="3">
    <source>
        <dbReference type="ARBA" id="ARBA00022946"/>
    </source>
</evidence>
<dbReference type="AlphaFoldDB" id="A0A1E4SF70"/>
<dbReference type="Pfam" id="PF00297">
    <property type="entry name" value="Ribosomal_L3"/>
    <property type="match status" value="1"/>
</dbReference>
<dbReference type="OrthoDB" id="274683at2759"/>
<dbReference type="InterPro" id="IPR009000">
    <property type="entry name" value="Transl_B-barrel_sf"/>
</dbReference>
<dbReference type="FunFam" id="2.40.30.10:FF:000004">
    <property type="entry name" value="50S ribosomal protein L3"/>
    <property type="match status" value="1"/>
</dbReference>
<dbReference type="GO" id="GO:0006412">
    <property type="term" value="P:translation"/>
    <property type="evidence" value="ECO:0007669"/>
    <property type="project" value="InterPro"/>
</dbReference>
<dbReference type="PROSITE" id="PS00474">
    <property type="entry name" value="RIBOSOMAL_L3"/>
    <property type="match status" value="1"/>
</dbReference>
<dbReference type="GO" id="GO:0003735">
    <property type="term" value="F:structural constituent of ribosome"/>
    <property type="evidence" value="ECO:0007669"/>
    <property type="project" value="InterPro"/>
</dbReference>
<evidence type="ECO:0000256" key="2">
    <source>
        <dbReference type="ARBA" id="ARBA00006540"/>
    </source>
</evidence>
<keyword evidence="6 8" id="KW-0687">Ribonucleoprotein</keyword>
<evidence type="ECO:0000313" key="10">
    <source>
        <dbReference type="Proteomes" id="UP000094285"/>
    </source>
</evidence>
<dbReference type="RefSeq" id="XP_020063286.1">
    <property type="nucleotide sequence ID" value="XM_020207985.1"/>
</dbReference>